<evidence type="ECO:0000313" key="3">
    <source>
        <dbReference type="EMBL" id="OGF82112.1"/>
    </source>
</evidence>
<accession>A0A1F5X2J2</accession>
<evidence type="ECO:0000313" key="4">
    <source>
        <dbReference type="Proteomes" id="UP000178046"/>
    </source>
</evidence>
<dbReference type="InterPro" id="IPR013783">
    <property type="entry name" value="Ig-like_fold"/>
</dbReference>
<dbReference type="EMBL" id="MFIA01000027">
    <property type="protein sequence ID" value="OGF82112.1"/>
    <property type="molecule type" value="Genomic_DNA"/>
</dbReference>
<feature type="compositionally biased region" description="Low complexity" evidence="1">
    <location>
        <begin position="460"/>
        <end position="477"/>
    </location>
</feature>
<dbReference type="AlphaFoldDB" id="A0A1F5X2J2"/>
<feature type="region of interest" description="Disordered" evidence="1">
    <location>
        <begin position="457"/>
        <end position="481"/>
    </location>
</feature>
<dbReference type="PROSITE" id="PS51688">
    <property type="entry name" value="ICA"/>
    <property type="match status" value="1"/>
</dbReference>
<evidence type="ECO:0000256" key="1">
    <source>
        <dbReference type="SAM" id="MobiDB-lite"/>
    </source>
</evidence>
<dbReference type="InterPro" id="IPR032179">
    <property type="entry name" value="Cry22Aa_Ig-like"/>
</dbReference>
<feature type="region of interest" description="Disordered" evidence="1">
    <location>
        <begin position="603"/>
        <end position="622"/>
    </location>
</feature>
<dbReference type="Pfam" id="PF16403">
    <property type="entry name" value="Bact_surface_Ig-like"/>
    <property type="match status" value="1"/>
</dbReference>
<gene>
    <name evidence="3" type="ORF">A2924_02995</name>
</gene>
<proteinExistence type="predicted"/>
<dbReference type="Pfam" id="PF13884">
    <property type="entry name" value="Peptidase_S74"/>
    <property type="match status" value="1"/>
</dbReference>
<sequence length="622" mass="64516">MFKISTSTASATSTAFIIDSNGKVGVGTTTPSQELSVAGNVLFGVGAGSVLNWNAGTLNWIQKATTTILSNFSYAWSLATSTTATPIITIDTTEGTGNSYATTTINSGLILGNSFEYGGESGITSIGSLETGNLNFDEDAGMVQWTDLPLVSASAGAPQGYTAFLGGLEMISVYGNPYASGAGFSSYGVGIGTTTPGAMLSVQATSTGTGFYLVGAPGGTFPLLNISSSTSAWATSTVFIIDRNGKVGVGTTTPWKALSVNGKVAFDNLSVAGGTSDQNVCIDTSTKEITYGASCTGSSLRFKYDIKDLNVGLAEVQKLRPVSFVFNGMDSSNQRIGLIAEEVYNVDSRLVFFDQGSTTTPRGVYYENVVPVLVKAIQELNLKIDGFASTTATTTGSTAMSSWLDNIWSAILDKLASLGTRIAQGLLQVKKLVVDDQLCIGGTCVTETQLAALLNNSQVPNPNDQTNPNDQNSNNQTGPTILIQGNNPANIEVGATYVDLGVIARDSNGLDLSVRNFVNGTRVDQISLDTSTSTSYTIDYSATDNNNLTATSTRVVNIIASQASTASEASLASTTPEIIPEVPPEASATDVAIEATLDIAGTTTPPVVETPAETASTTEPII</sequence>
<dbReference type="Proteomes" id="UP000178046">
    <property type="component" value="Unassembled WGS sequence"/>
</dbReference>
<organism evidence="3 4">
    <name type="scientific">Candidatus Giovannonibacteria bacterium RIFCSPLOWO2_01_FULL_44_16</name>
    <dbReference type="NCBI Taxonomy" id="1798348"/>
    <lineage>
        <taxon>Bacteria</taxon>
        <taxon>Candidatus Giovannoniibacteriota</taxon>
    </lineage>
</organism>
<dbReference type="InterPro" id="IPR030392">
    <property type="entry name" value="S74_ICA"/>
</dbReference>
<evidence type="ECO:0000259" key="2">
    <source>
        <dbReference type="PROSITE" id="PS51688"/>
    </source>
</evidence>
<name>A0A1F5X2J2_9BACT</name>
<comment type="caution">
    <text evidence="3">The sequence shown here is derived from an EMBL/GenBank/DDBJ whole genome shotgun (WGS) entry which is preliminary data.</text>
</comment>
<dbReference type="Gene3D" id="2.60.40.10">
    <property type="entry name" value="Immunoglobulins"/>
    <property type="match status" value="1"/>
</dbReference>
<feature type="domain" description="Peptidase S74" evidence="2">
    <location>
        <begin position="298"/>
        <end position="391"/>
    </location>
</feature>
<reference evidence="3 4" key="1">
    <citation type="journal article" date="2016" name="Nat. Commun.">
        <title>Thousands of microbial genomes shed light on interconnected biogeochemical processes in an aquifer system.</title>
        <authorList>
            <person name="Anantharaman K."/>
            <person name="Brown C.T."/>
            <person name="Hug L.A."/>
            <person name="Sharon I."/>
            <person name="Castelle C.J."/>
            <person name="Probst A.J."/>
            <person name="Thomas B.C."/>
            <person name="Singh A."/>
            <person name="Wilkins M.J."/>
            <person name="Karaoz U."/>
            <person name="Brodie E.L."/>
            <person name="Williams K.H."/>
            <person name="Hubbard S.S."/>
            <person name="Banfield J.F."/>
        </authorList>
    </citation>
    <scope>NUCLEOTIDE SEQUENCE [LARGE SCALE GENOMIC DNA]</scope>
</reference>
<protein>
    <recommendedName>
        <fullName evidence="2">Peptidase S74 domain-containing protein</fullName>
    </recommendedName>
</protein>